<protein>
    <recommendedName>
        <fullName evidence="3">DUF4380 domain-containing protein</fullName>
    </recommendedName>
</protein>
<gene>
    <name evidence="1" type="ORF">HNQ39_001824</name>
</gene>
<dbReference type="RefSeq" id="WP_184194210.1">
    <property type="nucleotide sequence ID" value="NZ_JACHGW010000002.1"/>
</dbReference>
<dbReference type="EMBL" id="JACHGW010000002">
    <property type="protein sequence ID" value="MBB6050033.1"/>
    <property type="molecule type" value="Genomic_DNA"/>
</dbReference>
<proteinExistence type="predicted"/>
<organism evidence="1 2">
    <name type="scientific">Armatimonas rosea</name>
    <dbReference type="NCBI Taxonomy" id="685828"/>
    <lineage>
        <taxon>Bacteria</taxon>
        <taxon>Bacillati</taxon>
        <taxon>Armatimonadota</taxon>
        <taxon>Armatimonadia</taxon>
        <taxon>Armatimonadales</taxon>
        <taxon>Armatimonadaceae</taxon>
        <taxon>Armatimonas</taxon>
    </lineage>
</organism>
<evidence type="ECO:0000313" key="1">
    <source>
        <dbReference type="EMBL" id="MBB6050033.1"/>
    </source>
</evidence>
<dbReference type="Proteomes" id="UP000520814">
    <property type="component" value="Unassembled WGS sequence"/>
</dbReference>
<comment type="caution">
    <text evidence="1">The sequence shown here is derived from an EMBL/GenBank/DDBJ whole genome shotgun (WGS) entry which is preliminary data.</text>
</comment>
<accession>A0A7W9SPZ8</accession>
<name>A0A7W9SPZ8_ARMRO</name>
<evidence type="ECO:0000313" key="2">
    <source>
        <dbReference type="Proteomes" id="UP000520814"/>
    </source>
</evidence>
<sequence length="287" mass="31515">MAVTRLSYKGWSDALRLSNGTLEAIVVPSVGRVMRFGFIGGPNLLWENKTVAGKPIKLGEWANTGGDKVWVWPQDDWPNRMPNAWPPPAALDQAPHQAEILGDYGVLLTSSLVIGWGLRCERALVLLPKSQALVMTSTLRKVRDGADFPVAPWTVTQVAAAPTVWVRRRDGSLQAHQRDPKNSTKAFFDAEVLAHVQGDTLLTVRSASPPDNAGATYARPTDRAQVYCNADDPWFGQNGMTSYTELELTAPLKTLKRGETLSLVTALKAEILRTNQPLEPQLLSMIH</sequence>
<keyword evidence="2" id="KW-1185">Reference proteome</keyword>
<reference evidence="1 2" key="1">
    <citation type="submission" date="2020-08" db="EMBL/GenBank/DDBJ databases">
        <title>Genomic Encyclopedia of Type Strains, Phase IV (KMG-IV): sequencing the most valuable type-strain genomes for metagenomic binning, comparative biology and taxonomic classification.</title>
        <authorList>
            <person name="Goeker M."/>
        </authorList>
    </citation>
    <scope>NUCLEOTIDE SEQUENCE [LARGE SCALE GENOMIC DNA]</scope>
    <source>
        <strain evidence="1 2">DSM 23562</strain>
    </source>
</reference>
<dbReference type="AlphaFoldDB" id="A0A7W9SPZ8"/>
<evidence type="ECO:0008006" key="3">
    <source>
        <dbReference type="Google" id="ProtNLM"/>
    </source>
</evidence>